<gene>
    <name evidence="2" type="ORF">F3W81_16495</name>
</gene>
<evidence type="ECO:0008006" key="4">
    <source>
        <dbReference type="Google" id="ProtNLM"/>
    </source>
</evidence>
<keyword evidence="1" id="KW-1133">Transmembrane helix</keyword>
<feature type="transmembrane region" description="Helical" evidence="1">
    <location>
        <begin position="63"/>
        <end position="82"/>
    </location>
</feature>
<reference evidence="2 3" key="1">
    <citation type="submission" date="2019-10" db="EMBL/GenBank/DDBJ databases">
        <title>Pseudopuniceibacterium sp. HQ09 islated from Antarctica.</title>
        <authorList>
            <person name="Liao L."/>
            <person name="Su S."/>
            <person name="Chen B."/>
            <person name="Yu Y."/>
        </authorList>
    </citation>
    <scope>NUCLEOTIDE SEQUENCE [LARGE SCALE GENOMIC DNA]</scope>
    <source>
        <strain evidence="2 3">HQ09</strain>
    </source>
</reference>
<protein>
    <recommendedName>
        <fullName evidence="4">Cation/multidrug efflux pump</fullName>
    </recommendedName>
</protein>
<dbReference type="RefSeq" id="WP_193080337.1">
    <property type="nucleotide sequence ID" value="NZ_CP045201.1"/>
</dbReference>
<organism evidence="2 3">
    <name type="scientific">Pseudooceanicola spongiae</name>
    <dbReference type="NCBI Taxonomy" id="2613965"/>
    <lineage>
        <taxon>Bacteria</taxon>
        <taxon>Pseudomonadati</taxon>
        <taxon>Pseudomonadota</taxon>
        <taxon>Alphaproteobacteria</taxon>
        <taxon>Rhodobacterales</taxon>
        <taxon>Paracoccaceae</taxon>
        <taxon>Pseudooceanicola</taxon>
    </lineage>
</organism>
<evidence type="ECO:0000313" key="3">
    <source>
        <dbReference type="Proteomes" id="UP000594118"/>
    </source>
</evidence>
<dbReference type="Proteomes" id="UP000594118">
    <property type="component" value="Chromosome"/>
</dbReference>
<dbReference type="AlphaFoldDB" id="A0A7L9WPU4"/>
<accession>A0A7L9WPU4</accession>
<evidence type="ECO:0000313" key="2">
    <source>
        <dbReference type="EMBL" id="QOL82289.1"/>
    </source>
</evidence>
<dbReference type="KEGG" id="pshq:F3W81_16495"/>
<evidence type="ECO:0000256" key="1">
    <source>
        <dbReference type="SAM" id="Phobius"/>
    </source>
</evidence>
<dbReference type="EMBL" id="CP045201">
    <property type="protein sequence ID" value="QOL82289.1"/>
    <property type="molecule type" value="Genomic_DNA"/>
</dbReference>
<keyword evidence="3" id="KW-1185">Reference proteome</keyword>
<keyword evidence="1" id="KW-0812">Transmembrane</keyword>
<feature type="transmembrane region" description="Helical" evidence="1">
    <location>
        <begin position="6"/>
        <end position="23"/>
    </location>
</feature>
<keyword evidence="1" id="KW-0472">Membrane</keyword>
<proteinExistence type="predicted"/>
<name>A0A7L9WPU4_9RHOB</name>
<sequence>MFRLAFVSFIVLTLLYVVVSLYARHARRARLEQEWEEDALPGSRDEHVAQGLADYDDSMARKLILLIYIVPVVIVAFIIYAVNFM</sequence>